<accession>A0A947D9B6</accession>
<keyword evidence="1" id="KW-1003">Cell membrane</keyword>
<dbReference type="EMBL" id="JAHHZF010000006">
    <property type="protein sequence ID" value="MBT9290452.1"/>
    <property type="molecule type" value="Genomic_DNA"/>
</dbReference>
<dbReference type="AlphaFoldDB" id="A0A947D9B6"/>
<gene>
    <name evidence="7" type="ORF">KL771_13360</name>
</gene>
<keyword evidence="4 6" id="KW-0472">Membrane</keyword>
<evidence type="ECO:0000256" key="6">
    <source>
        <dbReference type="SAM" id="Phobius"/>
    </source>
</evidence>
<reference evidence="7 8" key="1">
    <citation type="submission" date="2021-06" db="EMBL/GenBank/DDBJ databases">
        <authorList>
            <person name="Grouzdev D.S."/>
            <person name="Koziaeva V."/>
        </authorList>
    </citation>
    <scope>NUCLEOTIDE SEQUENCE [LARGE SCALE GENOMIC DNA]</scope>
    <source>
        <strain evidence="7 8">22</strain>
    </source>
</reference>
<feature type="transmembrane region" description="Helical" evidence="6">
    <location>
        <begin position="83"/>
        <end position="103"/>
    </location>
</feature>
<feature type="region of interest" description="Disordered" evidence="5">
    <location>
        <begin position="1"/>
        <end position="23"/>
    </location>
</feature>
<evidence type="ECO:0000256" key="3">
    <source>
        <dbReference type="ARBA" id="ARBA00022989"/>
    </source>
</evidence>
<evidence type="ECO:0000256" key="1">
    <source>
        <dbReference type="ARBA" id="ARBA00022475"/>
    </source>
</evidence>
<feature type="transmembrane region" description="Helical" evidence="6">
    <location>
        <begin position="165"/>
        <end position="189"/>
    </location>
</feature>
<protein>
    <submittedName>
        <fullName evidence="7">DUF2585 domain-containing protein</fullName>
    </submittedName>
</protein>
<feature type="transmembrane region" description="Helical" evidence="6">
    <location>
        <begin position="33"/>
        <end position="53"/>
    </location>
</feature>
<evidence type="ECO:0000313" key="7">
    <source>
        <dbReference type="EMBL" id="MBT9290452.1"/>
    </source>
</evidence>
<evidence type="ECO:0000256" key="4">
    <source>
        <dbReference type="ARBA" id="ARBA00023136"/>
    </source>
</evidence>
<organism evidence="7 8">
    <name type="scientific">Prosthecodimorpha staleyi</name>
    <dbReference type="NCBI Taxonomy" id="2840188"/>
    <lineage>
        <taxon>Bacteria</taxon>
        <taxon>Pseudomonadati</taxon>
        <taxon>Pseudomonadota</taxon>
        <taxon>Alphaproteobacteria</taxon>
        <taxon>Hyphomicrobiales</taxon>
        <taxon>Ancalomicrobiaceae</taxon>
        <taxon>Prosthecodimorpha</taxon>
    </lineage>
</organism>
<evidence type="ECO:0000256" key="2">
    <source>
        <dbReference type="ARBA" id="ARBA00022692"/>
    </source>
</evidence>
<keyword evidence="2 6" id="KW-0812">Transmembrane</keyword>
<proteinExistence type="predicted"/>
<name>A0A947D9B6_9HYPH</name>
<feature type="compositionally biased region" description="Basic and acidic residues" evidence="5">
    <location>
        <begin position="1"/>
        <end position="19"/>
    </location>
</feature>
<dbReference type="Pfam" id="PF10755">
    <property type="entry name" value="DUF2585"/>
    <property type="match status" value="1"/>
</dbReference>
<evidence type="ECO:0000256" key="5">
    <source>
        <dbReference type="SAM" id="MobiDB-lite"/>
    </source>
</evidence>
<dbReference type="Proteomes" id="UP000766595">
    <property type="component" value="Unassembled WGS sequence"/>
</dbReference>
<keyword evidence="8" id="KW-1185">Reference proteome</keyword>
<comment type="caution">
    <text evidence="7">The sequence shown here is derived from an EMBL/GenBank/DDBJ whole genome shotgun (WGS) entry which is preliminary data.</text>
</comment>
<sequence length="214" mass="23021">MQRALARDGPDAARTRRSDLSGGGSIAQVRSRLLIGLVLAVILGVQVAGLMLMGRPWICPCGSVKLWHGVIDSAETSQHLLDWYSATHVLHGILFFAGVRLILPRLAVRQLALIALAVEVGWELIENTPVIVERYRVQALARGYTGDSILNSLSDSAMAMFGLGLAAWLPIRITIGLVLAVEIGLAAIVRDNLTLNVLQLIHPVAAISAWQAGR</sequence>
<dbReference type="GO" id="GO:0005886">
    <property type="term" value="C:plasma membrane"/>
    <property type="evidence" value="ECO:0007669"/>
    <property type="project" value="InterPro"/>
</dbReference>
<evidence type="ECO:0000313" key="8">
    <source>
        <dbReference type="Proteomes" id="UP000766595"/>
    </source>
</evidence>
<dbReference type="InterPro" id="IPR019691">
    <property type="entry name" value="DUF2585"/>
</dbReference>
<keyword evidence="3 6" id="KW-1133">Transmembrane helix</keyword>